<dbReference type="EMBL" id="JAUFQU010000001">
    <property type="protein sequence ID" value="MDN3707840.1"/>
    <property type="molecule type" value="Genomic_DNA"/>
</dbReference>
<name>A0ABT8D0V4_9FLAO</name>
<accession>A0ABT8D0V4</accession>
<dbReference type="SUPFAM" id="SSF56935">
    <property type="entry name" value="Porins"/>
    <property type="match status" value="1"/>
</dbReference>
<protein>
    <recommendedName>
        <fullName evidence="5">Long-chain fatty acid transport protein</fullName>
    </recommendedName>
</protein>
<proteinExistence type="predicted"/>
<comment type="caution">
    <text evidence="3">The sequence shown here is derived from an EMBL/GenBank/DDBJ whole genome shotgun (WGS) entry which is preliminary data.</text>
</comment>
<keyword evidence="1" id="KW-0732">Signal</keyword>
<dbReference type="RefSeq" id="WP_290363792.1">
    <property type="nucleotide sequence ID" value="NZ_JAUFQU010000001.1"/>
</dbReference>
<sequence length="419" mass="46019">MIKKIILSFSLLAGITTFAQQGTASPYSAFGVGDVKFKGTHEVKSMGGLAIYQDSLHINTLNPASYAKLQSTAFTIGFTNTSTNIASQNSSSKATRNSFDYFALAFPAGKFGMAFGIMPYSFVGYNIQNKAQENEFTVSRQYLGDGGINRAFFGIGYEVNKQLNIGAEFAYNFGDTELSNTKFIIDDGTGFAIDRGSRKLLRNNYSGMTVNTSVNYTQPLQDKIKLQIGATFSPQSSLKNNQEVNIATVNASNGSVIDEESSTNYENKLVFPMKYSVGTGIGDPNKWFVGVEYTATQNSKLNNHLQTATSSFSNGHKVSFGGFYTPHHISFTNYLSRVTYRAGGKYEKTGLAINNQEVNDFSVNIGVGLPISRNISNLNIGLEYGQRGTKSAGLIRENYFNLSIGLSFNDKWFTKRRFE</sequence>
<evidence type="ECO:0000313" key="3">
    <source>
        <dbReference type="EMBL" id="MDN3709493.1"/>
    </source>
</evidence>
<evidence type="ECO:0000313" key="2">
    <source>
        <dbReference type="EMBL" id="MDN3707840.1"/>
    </source>
</evidence>
<feature type="chain" id="PRO_5045032529" description="Long-chain fatty acid transport protein" evidence="1">
    <location>
        <begin position="20"/>
        <end position="419"/>
    </location>
</feature>
<keyword evidence="4" id="KW-1185">Reference proteome</keyword>
<gene>
    <name evidence="2" type="ORF">QW060_12055</name>
    <name evidence="3" type="ORF">QW060_21165</name>
</gene>
<reference evidence="3" key="1">
    <citation type="journal article" date="2014" name="Int. J. Syst. Evol. Microbiol.">
        <title>Complete genome of a new Firmicutes species belonging to the dominant human colonic microbiota ('Ruminococcus bicirculans') reveals two chromosomes and a selective capacity to utilize plant glucans.</title>
        <authorList>
            <consortium name="NISC Comparative Sequencing Program"/>
            <person name="Wegmann U."/>
            <person name="Louis P."/>
            <person name="Goesmann A."/>
            <person name="Henrissat B."/>
            <person name="Duncan S.H."/>
            <person name="Flint H.J."/>
        </authorList>
    </citation>
    <scope>NUCLEOTIDE SEQUENCE</scope>
    <source>
        <strain evidence="3">CECT 7184</strain>
    </source>
</reference>
<evidence type="ECO:0000313" key="4">
    <source>
        <dbReference type="Proteomes" id="UP001242368"/>
    </source>
</evidence>
<evidence type="ECO:0000256" key="1">
    <source>
        <dbReference type="SAM" id="SignalP"/>
    </source>
</evidence>
<evidence type="ECO:0008006" key="5">
    <source>
        <dbReference type="Google" id="ProtNLM"/>
    </source>
</evidence>
<organism evidence="3 4">
    <name type="scientific">Paenimyroides ceti</name>
    <dbReference type="NCBI Taxonomy" id="395087"/>
    <lineage>
        <taxon>Bacteria</taxon>
        <taxon>Pseudomonadati</taxon>
        <taxon>Bacteroidota</taxon>
        <taxon>Flavobacteriia</taxon>
        <taxon>Flavobacteriales</taxon>
        <taxon>Flavobacteriaceae</taxon>
        <taxon>Paenimyroides</taxon>
    </lineage>
</organism>
<dbReference type="Proteomes" id="UP001242368">
    <property type="component" value="Unassembled WGS sequence"/>
</dbReference>
<reference evidence="4" key="2">
    <citation type="journal article" date="2019" name="Int. J. Syst. Evol. Microbiol.">
        <title>The Global Catalogue of Microorganisms (GCM) 10K type strain sequencing project: providing services to taxonomists for standard genome sequencing and annotation.</title>
        <authorList>
            <consortium name="The Broad Institute Genomics Platform"/>
            <consortium name="The Broad Institute Genome Sequencing Center for Infectious Disease"/>
            <person name="Wu L."/>
            <person name="Ma J."/>
        </authorList>
    </citation>
    <scope>NUCLEOTIDE SEQUENCE [LARGE SCALE GENOMIC DNA]</scope>
    <source>
        <strain evidence="4">CECT 7184</strain>
    </source>
</reference>
<dbReference type="Gene3D" id="2.40.160.60">
    <property type="entry name" value="Outer membrane protein transport protein (OMPP1/FadL/TodX)"/>
    <property type="match status" value="1"/>
</dbReference>
<feature type="signal peptide" evidence="1">
    <location>
        <begin position="1"/>
        <end position="19"/>
    </location>
</feature>
<dbReference type="EMBL" id="JAUFQU010000038">
    <property type="protein sequence ID" value="MDN3709493.1"/>
    <property type="molecule type" value="Genomic_DNA"/>
</dbReference>
<reference evidence="3" key="3">
    <citation type="submission" date="2023-06" db="EMBL/GenBank/DDBJ databases">
        <authorList>
            <person name="Lucena T."/>
            <person name="Sun Q."/>
        </authorList>
    </citation>
    <scope>NUCLEOTIDE SEQUENCE</scope>
    <source>
        <strain evidence="3">CECT 7184</strain>
    </source>
</reference>